<dbReference type="SUPFAM" id="SSF54117">
    <property type="entry name" value="Interleukin 8-like chemokines"/>
    <property type="match status" value="1"/>
</dbReference>
<evidence type="ECO:0000256" key="6">
    <source>
        <dbReference type="ARBA" id="ARBA00022729"/>
    </source>
</evidence>
<evidence type="ECO:0000256" key="2">
    <source>
        <dbReference type="ARBA" id="ARBA00010665"/>
    </source>
</evidence>
<reference evidence="11" key="1">
    <citation type="submission" date="2025-08" db="UniProtKB">
        <authorList>
            <consortium name="Ensembl"/>
        </authorList>
    </citation>
    <scope>IDENTIFICATION</scope>
</reference>
<evidence type="ECO:0000256" key="3">
    <source>
        <dbReference type="ARBA" id="ARBA00022500"/>
    </source>
</evidence>
<comment type="function">
    <text evidence="8">Ligand for cxcr3.2. Chemotactic for macrophages.</text>
</comment>
<feature type="domain" description="Chemokine interleukin-8-like" evidence="10">
    <location>
        <begin position="81"/>
        <end position="143"/>
    </location>
</feature>
<keyword evidence="3 9" id="KW-0145">Chemotaxis</keyword>
<dbReference type="GO" id="GO:0005615">
    <property type="term" value="C:extracellular space"/>
    <property type="evidence" value="ECO:0007669"/>
    <property type="project" value="UniProtKB-UniRule"/>
</dbReference>
<dbReference type="GO" id="GO:0006955">
    <property type="term" value="P:immune response"/>
    <property type="evidence" value="ECO:0007669"/>
    <property type="project" value="InterPro"/>
</dbReference>
<comment type="similarity">
    <text evidence="2 9">Belongs to the intercrine alpha (chemokine CxC) family.</text>
</comment>
<evidence type="ECO:0000259" key="10">
    <source>
        <dbReference type="SMART" id="SM00199"/>
    </source>
</evidence>
<evidence type="ECO:0000256" key="5">
    <source>
        <dbReference type="ARBA" id="ARBA00022525"/>
    </source>
</evidence>
<keyword evidence="4 9" id="KW-0202">Cytokine</keyword>
<accession>A0A3B3RFS4</accession>
<evidence type="ECO:0000256" key="7">
    <source>
        <dbReference type="ARBA" id="ARBA00023157"/>
    </source>
</evidence>
<evidence type="ECO:0000256" key="4">
    <source>
        <dbReference type="ARBA" id="ARBA00022514"/>
    </source>
</evidence>
<dbReference type="InterPro" id="IPR039809">
    <property type="entry name" value="Chemokine_b/g/d"/>
</dbReference>
<dbReference type="InterPro" id="IPR018048">
    <property type="entry name" value="Chemokine_CXC_CS"/>
</dbReference>
<dbReference type="PRINTS" id="PR00437">
    <property type="entry name" value="SMALLCYTKCXC"/>
</dbReference>
<keyword evidence="12" id="KW-1185">Reference proteome</keyword>
<proteinExistence type="inferred from homology"/>
<dbReference type="FunFam" id="2.40.50.40:FF:000004">
    <property type="entry name" value="C-X-C motif chemokine"/>
    <property type="match status" value="1"/>
</dbReference>
<dbReference type="GO" id="GO:0006952">
    <property type="term" value="P:defense response"/>
    <property type="evidence" value="ECO:0007669"/>
    <property type="project" value="InterPro"/>
</dbReference>
<organism evidence="11 12">
    <name type="scientific">Paramormyrops kingsleyae</name>
    <dbReference type="NCBI Taxonomy" id="1676925"/>
    <lineage>
        <taxon>Eukaryota</taxon>
        <taxon>Metazoa</taxon>
        <taxon>Chordata</taxon>
        <taxon>Craniata</taxon>
        <taxon>Vertebrata</taxon>
        <taxon>Euteleostomi</taxon>
        <taxon>Actinopterygii</taxon>
        <taxon>Neopterygii</taxon>
        <taxon>Teleostei</taxon>
        <taxon>Osteoglossocephala</taxon>
        <taxon>Osteoglossomorpha</taxon>
        <taxon>Osteoglossiformes</taxon>
        <taxon>Mormyridae</taxon>
        <taxon>Paramormyrops</taxon>
    </lineage>
</organism>
<dbReference type="InterPro" id="IPR001811">
    <property type="entry name" value="Chemokine_IL8-like_dom"/>
</dbReference>
<dbReference type="GeneTree" id="ENSGT01060000248978"/>
<evidence type="ECO:0000313" key="11">
    <source>
        <dbReference type="Ensembl" id="ENSPKIP00000016526.1"/>
    </source>
</evidence>
<evidence type="ECO:0000313" key="12">
    <source>
        <dbReference type="Proteomes" id="UP000261540"/>
    </source>
</evidence>
<keyword evidence="7" id="KW-1015">Disulfide bond</keyword>
<dbReference type="Ensembl" id="ENSPKIT00000041021.1">
    <property type="protein sequence ID" value="ENSPKIP00000016526.1"/>
    <property type="gene ID" value="ENSPKIG00000002816.1"/>
</dbReference>
<dbReference type="PANTHER" id="PTHR12015:SF191">
    <property type="entry name" value="C-X-C MOTIF CHEMOKINE 11"/>
    <property type="match status" value="1"/>
</dbReference>
<name>A0A3B3RFS4_9TELE</name>
<keyword evidence="5 9" id="KW-0964">Secreted</keyword>
<dbReference type="GO" id="GO:0008009">
    <property type="term" value="F:chemokine activity"/>
    <property type="evidence" value="ECO:0007669"/>
    <property type="project" value="InterPro"/>
</dbReference>
<dbReference type="PANTHER" id="PTHR12015">
    <property type="entry name" value="SMALL INDUCIBLE CYTOKINE A"/>
    <property type="match status" value="1"/>
</dbReference>
<reference evidence="11" key="2">
    <citation type="submission" date="2025-09" db="UniProtKB">
        <authorList>
            <consortium name="Ensembl"/>
        </authorList>
    </citation>
    <scope>IDENTIFICATION</scope>
</reference>
<dbReference type="InterPro" id="IPR036048">
    <property type="entry name" value="Interleukin_8-like_sf"/>
</dbReference>
<evidence type="ECO:0000256" key="8">
    <source>
        <dbReference type="ARBA" id="ARBA00054901"/>
    </source>
</evidence>
<dbReference type="Gene3D" id="2.40.50.40">
    <property type="match status" value="1"/>
</dbReference>
<protein>
    <recommendedName>
        <fullName evidence="9">C-X-C motif chemokine</fullName>
    </recommendedName>
</protein>
<dbReference type="STRING" id="1676925.ENSPKIP00000016526"/>
<evidence type="ECO:0000256" key="1">
    <source>
        <dbReference type="ARBA" id="ARBA00004613"/>
    </source>
</evidence>
<dbReference type="InterPro" id="IPR001089">
    <property type="entry name" value="Chemokine_CXC"/>
</dbReference>
<dbReference type="InterPro" id="IPR033899">
    <property type="entry name" value="CXC_Chemokine_domain"/>
</dbReference>
<comment type="subcellular location">
    <subcellularLocation>
        <location evidence="1 9">Secreted</location>
    </subcellularLocation>
</comment>
<dbReference type="Proteomes" id="UP000261540">
    <property type="component" value="Unplaced"/>
</dbReference>
<dbReference type="SMART" id="SM00199">
    <property type="entry name" value="SCY"/>
    <property type="match status" value="1"/>
</dbReference>
<evidence type="ECO:0000256" key="9">
    <source>
        <dbReference type="RuleBase" id="RU361149"/>
    </source>
</evidence>
<keyword evidence="6" id="KW-0732">Signal</keyword>
<dbReference type="CDD" id="cd00273">
    <property type="entry name" value="Chemokine_CXC"/>
    <property type="match status" value="1"/>
</dbReference>
<dbReference type="PROSITE" id="PS00471">
    <property type="entry name" value="SMALL_CYTOKINES_CXC"/>
    <property type="match status" value="1"/>
</dbReference>
<dbReference type="GO" id="GO:0042056">
    <property type="term" value="F:chemoattractant activity"/>
    <property type="evidence" value="ECO:0007669"/>
    <property type="project" value="UniProtKB-ARBA"/>
</dbReference>
<dbReference type="AlphaFoldDB" id="A0A3B3RFS4"/>
<sequence length="155" mass="17262">MIESAALSKGKVPHCGSSWLFTHAPPTKYKINISESNIHSEHCHSAYIADLDREIMKSPAVILIACVLLSHVEGMASPIPGDRCLCIDDGVNFIKPANIEKIEVYSPSFSCQKMEIIVTMKNGEEKKCLNPESKFAKNFIKNSQWKKRSLKRTAA</sequence>
<dbReference type="Pfam" id="PF00048">
    <property type="entry name" value="IL8"/>
    <property type="match status" value="1"/>
</dbReference>